<dbReference type="EMBL" id="LR798353">
    <property type="protein sequence ID" value="CAB5225725.1"/>
    <property type="molecule type" value="Genomic_DNA"/>
</dbReference>
<name>A0A6J7X760_9CAUD</name>
<sequence>MSKRTKWKHPLFSRYKLIKYHCENENSPRYDLYGGRGIKLKATWSNDFFAFADWVETNIGLPTGYQDQLERIDNDGDYRPGNLRWATAKENHNNRRDNTYIKIGRKTQTLQQWCDQQGIWVSTVTRRLTVMGLDPVYAFGLKPHPKCKPHVFSAKTK</sequence>
<evidence type="ECO:0000313" key="1">
    <source>
        <dbReference type="EMBL" id="CAB5225725.1"/>
    </source>
</evidence>
<organism evidence="1">
    <name type="scientific">uncultured Caudovirales phage</name>
    <dbReference type="NCBI Taxonomy" id="2100421"/>
    <lineage>
        <taxon>Viruses</taxon>
        <taxon>Duplodnaviria</taxon>
        <taxon>Heunggongvirae</taxon>
        <taxon>Uroviricota</taxon>
        <taxon>Caudoviricetes</taxon>
        <taxon>Peduoviridae</taxon>
        <taxon>Maltschvirus</taxon>
        <taxon>Maltschvirus maltsch</taxon>
    </lineage>
</organism>
<protein>
    <submittedName>
        <fullName evidence="1">Uncharacterized protein</fullName>
    </submittedName>
</protein>
<reference evidence="1" key="1">
    <citation type="submission" date="2020-05" db="EMBL/GenBank/DDBJ databases">
        <authorList>
            <person name="Chiriac C."/>
            <person name="Salcher M."/>
            <person name="Ghai R."/>
            <person name="Kavagutti S V."/>
        </authorList>
    </citation>
    <scope>NUCLEOTIDE SEQUENCE</scope>
</reference>
<accession>A0A6J7X760</accession>
<gene>
    <name evidence="1" type="ORF">UFOVP758_6</name>
</gene>
<proteinExistence type="predicted"/>